<dbReference type="PANTHER" id="PTHR36859:SF1">
    <property type="entry name" value="PROTEIN HIDE1"/>
    <property type="match status" value="1"/>
</dbReference>
<dbReference type="PANTHER" id="PTHR36859">
    <property type="entry name" value="PROTEIN HIDE1"/>
    <property type="match status" value="1"/>
</dbReference>
<feature type="chain" id="PRO_5041337455" evidence="2">
    <location>
        <begin position="29"/>
        <end position="447"/>
    </location>
</feature>
<keyword evidence="4" id="KW-1185">Reference proteome</keyword>
<keyword evidence="1" id="KW-1133">Transmembrane helix</keyword>
<dbReference type="InterPro" id="IPR003599">
    <property type="entry name" value="Ig_sub"/>
</dbReference>
<evidence type="ECO:0000256" key="1">
    <source>
        <dbReference type="SAM" id="Phobius"/>
    </source>
</evidence>
<evidence type="ECO:0000313" key="4">
    <source>
        <dbReference type="Proteomes" id="UP000695023"/>
    </source>
</evidence>
<dbReference type="AlphaFoldDB" id="A0A9Y3RT26"/>
<dbReference type="InterPro" id="IPR040438">
    <property type="entry name" value="HIDE1"/>
</dbReference>
<evidence type="ECO:0000259" key="3">
    <source>
        <dbReference type="PROSITE" id="PS50835"/>
    </source>
</evidence>
<dbReference type="InterPro" id="IPR036179">
    <property type="entry name" value="Ig-like_dom_sf"/>
</dbReference>
<dbReference type="InterPro" id="IPR041066">
    <property type="entry name" value="C19orf38_Ig"/>
</dbReference>
<feature type="signal peptide" evidence="2">
    <location>
        <begin position="1"/>
        <end position="28"/>
    </location>
</feature>
<organism evidence="4 5">
    <name type="scientific">Pundamilia nyererei</name>
    <dbReference type="NCBI Taxonomy" id="303518"/>
    <lineage>
        <taxon>Eukaryota</taxon>
        <taxon>Metazoa</taxon>
        <taxon>Chordata</taxon>
        <taxon>Craniata</taxon>
        <taxon>Vertebrata</taxon>
        <taxon>Euteleostomi</taxon>
        <taxon>Actinopterygii</taxon>
        <taxon>Neopterygii</taxon>
        <taxon>Teleostei</taxon>
        <taxon>Neoteleostei</taxon>
        <taxon>Acanthomorphata</taxon>
        <taxon>Ovalentaria</taxon>
        <taxon>Cichlomorphae</taxon>
        <taxon>Cichliformes</taxon>
        <taxon>Cichlidae</taxon>
        <taxon>African cichlids</taxon>
        <taxon>Pseudocrenilabrinae</taxon>
        <taxon>Haplochromini</taxon>
        <taxon>Pundamilia</taxon>
    </lineage>
</organism>
<accession>A0A9Y3RT26</accession>
<dbReference type="RefSeq" id="XP_005749001.1">
    <property type="nucleotide sequence ID" value="XM_005748944.2"/>
</dbReference>
<gene>
    <name evidence="5" type="primary">LOC102198585</name>
</gene>
<feature type="transmembrane region" description="Helical" evidence="1">
    <location>
        <begin position="354"/>
        <end position="378"/>
    </location>
</feature>
<evidence type="ECO:0000256" key="2">
    <source>
        <dbReference type="SAM" id="SignalP"/>
    </source>
</evidence>
<dbReference type="Proteomes" id="UP000695023">
    <property type="component" value="Unplaced"/>
</dbReference>
<dbReference type="Gene3D" id="2.60.40.10">
    <property type="entry name" value="Immunoglobulins"/>
    <property type="match status" value="1"/>
</dbReference>
<proteinExistence type="predicted"/>
<dbReference type="SUPFAM" id="SSF48726">
    <property type="entry name" value="Immunoglobulin"/>
    <property type="match status" value="1"/>
</dbReference>
<dbReference type="InterPro" id="IPR007110">
    <property type="entry name" value="Ig-like_dom"/>
</dbReference>
<keyword evidence="1" id="KW-0472">Membrane</keyword>
<protein>
    <submittedName>
        <fullName evidence="5">Uncharacterized protein LOC102198585 isoform X1</fullName>
    </submittedName>
</protein>
<dbReference type="Pfam" id="PF17737">
    <property type="entry name" value="Ig_C19orf38"/>
    <property type="match status" value="1"/>
</dbReference>
<sequence>MHSVSGGRSSWACALLLVSLQLWGRLSASTTSVTLPAPTLEIYSKSKDSVVLVCRAPEGNTGVLFMLYERRKKVDSRDLPSHVGEVQFTVRIQEWVPGQSKLFCCLYRSQEGHYSAFSPYLQLEDQNDTSLPPPVLSVEPSSGEVKRGDLLSFSCTVPAHPQSQSNKPTSFLLLRTAKQTGTASVIQQPRASQVSNFQLQPGVFTVGPVRGGEEGEYTCLYQMTKESGLVNSTVSNIVPITITDILPAPNLHLEQQTDVWHLLCIGSAAYPGAVFSLYLVDGEFPVATFQANIFAHQATFPLPVQDSPVALYQCQYSVRLGETWSKSEHSNPLTVTKGNSPPPTSTADSLNLDWPLVVGSLSAAVLILCSLAVVIIVVHRKVKARAEERQKREDTQFWSQVHAKDHIVDITLTRTTFPSEDWVSRDTEATSRAPLWNPLSTFTTQIH</sequence>
<reference evidence="5" key="1">
    <citation type="submission" date="2025-08" db="UniProtKB">
        <authorList>
            <consortium name="RefSeq"/>
        </authorList>
    </citation>
    <scope>IDENTIFICATION</scope>
</reference>
<dbReference type="SMART" id="SM00409">
    <property type="entry name" value="IG"/>
    <property type="match status" value="1"/>
</dbReference>
<name>A0A9Y3RT26_9CICH</name>
<evidence type="ECO:0000313" key="5">
    <source>
        <dbReference type="RefSeq" id="XP_005749001.1"/>
    </source>
</evidence>
<dbReference type="GeneID" id="102198585"/>
<keyword evidence="2" id="KW-0732">Signal</keyword>
<feature type="domain" description="Ig-like" evidence="3">
    <location>
        <begin position="134"/>
        <end position="235"/>
    </location>
</feature>
<dbReference type="PROSITE" id="PS50835">
    <property type="entry name" value="IG_LIKE"/>
    <property type="match status" value="1"/>
</dbReference>
<keyword evidence="1" id="KW-0812">Transmembrane</keyword>
<dbReference type="InterPro" id="IPR013783">
    <property type="entry name" value="Ig-like_fold"/>
</dbReference>